<dbReference type="GO" id="GO:0009252">
    <property type="term" value="P:peptidoglycan biosynthetic process"/>
    <property type="evidence" value="ECO:0007669"/>
    <property type="project" value="UniProtKB-UniPathway"/>
</dbReference>
<evidence type="ECO:0000256" key="5">
    <source>
        <dbReference type="ARBA" id="ARBA00022984"/>
    </source>
</evidence>
<dbReference type="PANTHER" id="PTHR41533">
    <property type="entry name" value="L,D-TRANSPEPTIDASE HI_1667-RELATED"/>
    <property type="match status" value="1"/>
</dbReference>
<dbReference type="SUPFAM" id="SSF141523">
    <property type="entry name" value="L,D-transpeptidase catalytic domain-like"/>
    <property type="match status" value="1"/>
</dbReference>
<proteinExistence type="inferred from homology"/>
<evidence type="ECO:0000313" key="10">
    <source>
        <dbReference type="EMBL" id="OIN60750.1"/>
    </source>
</evidence>
<dbReference type="GO" id="GO:0071555">
    <property type="term" value="P:cell wall organization"/>
    <property type="evidence" value="ECO:0007669"/>
    <property type="project" value="UniProtKB-UniRule"/>
</dbReference>
<dbReference type="InterPro" id="IPR038063">
    <property type="entry name" value="Transpep_catalytic_dom"/>
</dbReference>
<keyword evidence="3" id="KW-0808">Transferase</keyword>
<keyword evidence="6 7" id="KW-0961">Cell wall biogenesis/degradation</keyword>
<evidence type="ECO:0000256" key="2">
    <source>
        <dbReference type="ARBA" id="ARBA00005992"/>
    </source>
</evidence>
<evidence type="ECO:0000256" key="4">
    <source>
        <dbReference type="ARBA" id="ARBA00022960"/>
    </source>
</evidence>
<evidence type="ECO:0000313" key="11">
    <source>
        <dbReference type="Proteomes" id="UP000181790"/>
    </source>
</evidence>
<evidence type="ECO:0000256" key="1">
    <source>
        <dbReference type="ARBA" id="ARBA00004752"/>
    </source>
</evidence>
<evidence type="ECO:0000256" key="7">
    <source>
        <dbReference type="PROSITE-ProRule" id="PRU01373"/>
    </source>
</evidence>
<keyword evidence="5 7" id="KW-0573">Peptidoglycan synthesis</keyword>
<dbReference type="GO" id="GO:0008360">
    <property type="term" value="P:regulation of cell shape"/>
    <property type="evidence" value="ECO:0007669"/>
    <property type="project" value="UniProtKB-UniRule"/>
</dbReference>
<evidence type="ECO:0000256" key="6">
    <source>
        <dbReference type="ARBA" id="ARBA00023316"/>
    </source>
</evidence>
<dbReference type="PROSITE" id="PS52029">
    <property type="entry name" value="LD_TPASE"/>
    <property type="match status" value="1"/>
</dbReference>
<dbReference type="Pfam" id="PF03734">
    <property type="entry name" value="YkuD"/>
    <property type="match status" value="1"/>
</dbReference>
<comment type="similarity">
    <text evidence="2">Belongs to the YkuD family.</text>
</comment>
<dbReference type="CDD" id="cd16913">
    <property type="entry name" value="YkuD_like"/>
    <property type="match status" value="1"/>
</dbReference>
<dbReference type="Gene3D" id="2.40.440.10">
    <property type="entry name" value="L,D-transpeptidase catalytic domain-like"/>
    <property type="match status" value="1"/>
</dbReference>
<dbReference type="AlphaFoldDB" id="A0A1S2VQT6"/>
<comment type="caution">
    <text evidence="10">The sequence shown here is derived from an EMBL/GenBank/DDBJ whole genome shotgun (WGS) entry which is preliminary data.</text>
</comment>
<gene>
    <name evidence="10" type="ORF">BLX24_01210</name>
</gene>
<evidence type="ECO:0000256" key="3">
    <source>
        <dbReference type="ARBA" id="ARBA00022679"/>
    </source>
</evidence>
<dbReference type="PANTHER" id="PTHR41533:SF2">
    <property type="entry name" value="BLR7131 PROTEIN"/>
    <property type="match status" value="1"/>
</dbReference>
<dbReference type="GO" id="GO:0004180">
    <property type="term" value="F:carboxypeptidase activity"/>
    <property type="evidence" value="ECO:0007669"/>
    <property type="project" value="UniProtKB-ARBA"/>
</dbReference>
<name>A0A1S2VQT6_9BACT</name>
<dbReference type="OrthoDB" id="9778545at2"/>
<organism evidence="10 11">
    <name type="scientific">Arsenicibacter rosenii</name>
    <dbReference type="NCBI Taxonomy" id="1750698"/>
    <lineage>
        <taxon>Bacteria</taxon>
        <taxon>Pseudomonadati</taxon>
        <taxon>Bacteroidota</taxon>
        <taxon>Cytophagia</taxon>
        <taxon>Cytophagales</taxon>
        <taxon>Spirosomataceae</taxon>
        <taxon>Arsenicibacter</taxon>
    </lineage>
</organism>
<keyword evidence="11" id="KW-1185">Reference proteome</keyword>
<dbReference type="InterPro" id="IPR052905">
    <property type="entry name" value="LD-transpeptidase_YkuD-like"/>
</dbReference>
<dbReference type="UniPathway" id="UPA00219"/>
<dbReference type="EMBL" id="MORL01000001">
    <property type="protein sequence ID" value="OIN60750.1"/>
    <property type="molecule type" value="Genomic_DNA"/>
</dbReference>
<dbReference type="Proteomes" id="UP000181790">
    <property type="component" value="Unassembled WGS sequence"/>
</dbReference>
<feature type="signal peptide" evidence="8">
    <location>
        <begin position="1"/>
        <end position="19"/>
    </location>
</feature>
<feature type="active site" description="Nucleophile" evidence="7">
    <location>
        <position position="300"/>
    </location>
</feature>
<feature type="chain" id="PRO_5010298913" description="L,D-TPase catalytic domain-containing protein" evidence="8">
    <location>
        <begin position="20"/>
        <end position="373"/>
    </location>
</feature>
<sequence>MRYCIVLFVALLLRLPAVAQSADDLNRLRHYASVIGTDSVCVSPDPLCLKLLFTEIVYGRKPRNVGFTGAPEHIDSVRINRLTASFLRGGDWCPLLDSLESKNQAYQLLKEYCMQCLTDDYMADSLTMAKIRETLNTYRWLNRFSTGQCIVVNLPSATLRVFDRSGKPVLSSRVIVGKPATPTPLFTAVVTGIVMYPYWTIPKSILIREILPAVRKNPLAQLEAMKLQVIDARGKPVDPATVNWSVPATAFPYRLRQATGCDNALGLMKFNVNDPYDIYLHDTNARNLFATANRFLSHGCIRVEKPVELANQLLGKPAFTASYMKACPANAVPRTIPLPKTIPVVMTYNLIDLDEDGSIQVYRDRYHLWQTTL</sequence>
<reference evidence="10 11" key="1">
    <citation type="submission" date="2016-10" db="EMBL/GenBank/DDBJ databases">
        <title>Arsenicibacter rosenii gen. nov., sp. nov., an efficient arsenic-methylating bacterium isolated from an arsenic-contaminated paddy soil.</title>
        <authorList>
            <person name="Huang K."/>
        </authorList>
    </citation>
    <scope>NUCLEOTIDE SEQUENCE [LARGE SCALE GENOMIC DNA]</scope>
    <source>
        <strain evidence="10 11">SM-1</strain>
    </source>
</reference>
<protein>
    <recommendedName>
        <fullName evidence="9">L,D-TPase catalytic domain-containing protein</fullName>
    </recommendedName>
</protein>
<evidence type="ECO:0000259" key="9">
    <source>
        <dbReference type="PROSITE" id="PS52029"/>
    </source>
</evidence>
<evidence type="ECO:0000256" key="8">
    <source>
        <dbReference type="SAM" id="SignalP"/>
    </source>
</evidence>
<dbReference type="InterPro" id="IPR005490">
    <property type="entry name" value="LD_TPept_cat_dom"/>
</dbReference>
<feature type="active site" description="Proton donor/acceptor" evidence="7">
    <location>
        <position position="281"/>
    </location>
</feature>
<dbReference type="GO" id="GO:0016740">
    <property type="term" value="F:transferase activity"/>
    <property type="evidence" value="ECO:0007669"/>
    <property type="project" value="UniProtKB-KW"/>
</dbReference>
<comment type="pathway">
    <text evidence="1 7">Cell wall biogenesis; peptidoglycan biosynthesis.</text>
</comment>
<dbReference type="RefSeq" id="WP_071501253.1">
    <property type="nucleotide sequence ID" value="NZ_MORL01000001.1"/>
</dbReference>
<accession>A0A1S2VQT6</accession>
<feature type="domain" description="L,D-TPase catalytic" evidence="9">
    <location>
        <begin position="148"/>
        <end position="321"/>
    </location>
</feature>
<keyword evidence="4 7" id="KW-0133">Cell shape</keyword>
<keyword evidence="8" id="KW-0732">Signal</keyword>